<feature type="domain" description="HepT-like" evidence="1">
    <location>
        <begin position="26"/>
        <end position="133"/>
    </location>
</feature>
<proteinExistence type="predicted"/>
<dbReference type="Pfam" id="PF20797">
    <property type="entry name" value="HepT-like_2"/>
    <property type="match status" value="1"/>
</dbReference>
<protein>
    <recommendedName>
        <fullName evidence="1">HepT-like domain-containing protein</fullName>
    </recommendedName>
</protein>
<evidence type="ECO:0000313" key="2">
    <source>
        <dbReference type="EMBL" id="HGY39570.1"/>
    </source>
</evidence>
<evidence type="ECO:0000259" key="1">
    <source>
        <dbReference type="Pfam" id="PF20797"/>
    </source>
</evidence>
<organism evidence="2">
    <name type="scientific">Candidatus Caldatribacterium saccharofermentans</name>
    <dbReference type="NCBI Taxonomy" id="1454753"/>
    <lineage>
        <taxon>Bacteria</taxon>
        <taxon>Pseudomonadati</taxon>
        <taxon>Atribacterota</taxon>
        <taxon>Atribacteria</taxon>
        <taxon>Atribacterales</taxon>
        <taxon>Candidatus Caldatribacteriaceae</taxon>
        <taxon>Candidatus Caldatribacterium</taxon>
    </lineage>
</organism>
<dbReference type="EMBL" id="DTIY01000050">
    <property type="protein sequence ID" value="HGY39570.1"/>
    <property type="molecule type" value="Genomic_DNA"/>
</dbReference>
<comment type="caution">
    <text evidence="2">The sequence shown here is derived from an EMBL/GenBank/DDBJ whole genome shotgun (WGS) entry which is preliminary data.</text>
</comment>
<reference evidence="2" key="1">
    <citation type="journal article" date="2020" name="mSystems">
        <title>Genome- and Community-Level Interaction Insights into Carbon Utilization and Element Cycling Functions of Hydrothermarchaeota in Hydrothermal Sediment.</title>
        <authorList>
            <person name="Zhou Z."/>
            <person name="Liu Y."/>
            <person name="Xu W."/>
            <person name="Pan J."/>
            <person name="Luo Z.H."/>
            <person name="Li M."/>
        </authorList>
    </citation>
    <scope>NUCLEOTIDE SEQUENCE [LARGE SCALE GENOMIC DNA]</scope>
    <source>
        <strain evidence="2">SpSt-82</strain>
    </source>
</reference>
<dbReference type="AlphaFoldDB" id="A0A7V4TGT3"/>
<accession>A0A7V4TGT3</accession>
<name>A0A7V4TGT3_9BACT</name>
<sequence length="144" mass="17263">MVDEAREKVVYYTSQEPDRFALRGLGSLLHDFYTIVEDIFELISRDIDGTRETEDPGWHKRLLFRMSIAIPEVRPAVISEELKKKLEVYLRFRHVFRNVYGYLLEWERMRPLLEDLEGTYRAFREEIGSFGEFLRELAQRLEEA</sequence>
<dbReference type="InterPro" id="IPR048769">
    <property type="entry name" value="HepT-like_dom"/>
</dbReference>
<gene>
    <name evidence="2" type="ORF">ENW11_07200</name>
</gene>